<protein>
    <submittedName>
        <fullName evidence="1">Uncharacterized protein</fullName>
    </submittedName>
</protein>
<gene>
    <name evidence="1" type="ORF">Melaina855_0570</name>
</gene>
<proteinExistence type="predicted"/>
<dbReference type="AlphaFoldDB" id="A0A650EJ00"/>
<evidence type="ECO:0000313" key="1">
    <source>
        <dbReference type="EMBL" id="QGT49670.1"/>
    </source>
</evidence>
<organism evidence="1">
    <name type="scientific">uncultured Candidatus Melainabacteria bacterium</name>
    <dbReference type="NCBI Taxonomy" id="2682970"/>
    <lineage>
        <taxon>Bacteria</taxon>
        <taxon>Bacillati</taxon>
        <taxon>Candidatus Melainabacteria</taxon>
        <taxon>environmental samples</taxon>
    </lineage>
</organism>
<reference evidence="1" key="1">
    <citation type="journal article" date="2020" name="J. ISSAAS">
        <title>Lactobacilli and other gastrointestinal microbiota of Peromyscus leucopus, reservoir host for agents of Lyme disease and other zoonoses in North America.</title>
        <authorList>
            <person name="Milovic A."/>
            <person name="Bassam K."/>
            <person name="Shao H."/>
            <person name="Chatzistamou I."/>
            <person name="Tufts D.M."/>
            <person name="Diuk-Wasser M."/>
            <person name="Barbour A.G."/>
        </authorList>
    </citation>
    <scope>NUCLEOTIDE SEQUENCE</scope>
    <source>
        <strain evidence="1">LL20</strain>
    </source>
</reference>
<sequence>MISSLSNINFHHTIKNNGIYKYQSAPKFNTGLSADTVCFTGKSPASTYRTVFEYLSSELLSNNKKYHVGNEKLSASRISTAIQSLFIEDRMFLPFKYSVSEKIKWKSYIPQDIREFSIGKINEARTARMTEWRNFLKYTGTPEQKGVVSNPRLAAKLREDDSIRLVVWNAITSELKESNRHIPVPFNEKALLETIMGFEKIEPKDRTVRCTAPAFIDMYTHRLRDNLLMDLGLSDNDAVWVKIPSVSHDSANKEKNIRMLEILSCRNWCTRSSVDKAEAALEDGDFYIYLQRGKFNLWEPLVGMTTLRGKIDQIQGVENNNIVPVNLVDEIRSFITAKSLKCHSGVLDEGPKASQALMISEKLSESVPGMKLSFMKAIKDDNSFAIFKALGIDVKLLDDGALEIGTYRPSYNLNPNSGITVPYSMFGLNEDVLLSNVRVIKGNLILNSKNSLYNSLITRIPPNLEIVTGKIQCTAEQYERFKPDIDRLIGNDHSKLIIKR</sequence>
<dbReference type="EMBL" id="MN577570">
    <property type="protein sequence ID" value="QGT49670.1"/>
    <property type="molecule type" value="Genomic_DNA"/>
</dbReference>
<name>A0A650EJ00_9BACT</name>
<accession>A0A650EJ00</accession>